<reference evidence="1 2" key="1">
    <citation type="submission" date="2009-01" db="EMBL/GenBank/DDBJ databases">
        <authorList>
            <person name="Fulton L."/>
            <person name="Clifton S."/>
            <person name="Fulton B."/>
            <person name="Xu J."/>
            <person name="Minx P."/>
            <person name="Pepin K.H."/>
            <person name="Johnson M."/>
            <person name="Bhonagiri V."/>
            <person name="Nash W.E."/>
            <person name="Mardis E.R."/>
            <person name="Wilson R.K."/>
        </authorList>
    </citation>
    <scope>NUCLEOTIDE SEQUENCE [LARGE SCALE GENOMIC DNA]</scope>
    <source>
        <strain evidence="1 2">DSM 5476</strain>
    </source>
</reference>
<keyword evidence="2" id="KW-1185">Reference proteome</keyword>
<sequence>MRAGCNRAAQSRDISCHQQALGCFQAALPSIQQPENLEAHPNVNFRKLLLKTAGLPLTIQQHRSAVLAGLPDADDSAKKADCRPPFVPKLFFFLFFVVDRAEEIELVVLTTVGAVDLTFVQILFINEEVAFACLAGDIVNLAAVIAIAVAVTIVVTAALVVLCIVNNLLNIVEILVNDVDHFVHLVGHFFQVGNRQRHIVEKVDDCVENFHLVFFLVEAQALGQAFDVCNFFS</sequence>
<reference evidence="1 2" key="2">
    <citation type="submission" date="2009-02" db="EMBL/GenBank/DDBJ databases">
        <title>Draft genome sequence of Clostridium methylpentosum (DSM 5476).</title>
        <authorList>
            <person name="Sudarsanam P."/>
            <person name="Ley R."/>
            <person name="Guruge J."/>
            <person name="Turnbaugh P.J."/>
            <person name="Mahowald M."/>
            <person name="Liep D."/>
            <person name="Gordon J."/>
        </authorList>
    </citation>
    <scope>NUCLEOTIDE SEQUENCE [LARGE SCALE GENOMIC DNA]</scope>
    <source>
        <strain evidence="1 2">DSM 5476</strain>
    </source>
</reference>
<dbReference type="EMBL" id="ACEC01000115">
    <property type="protein sequence ID" value="EEG29065.1"/>
    <property type="molecule type" value="Genomic_DNA"/>
</dbReference>
<evidence type="ECO:0000313" key="1">
    <source>
        <dbReference type="EMBL" id="EEG29065.1"/>
    </source>
</evidence>
<protein>
    <submittedName>
        <fullName evidence="1">Uncharacterized protein</fullName>
    </submittedName>
</protein>
<dbReference type="HOGENOM" id="CLU_1188295_0_0_9"/>
<gene>
    <name evidence="1" type="ORF">CLOSTMETH_03178</name>
</gene>
<name>C0EHE1_9FIRM</name>
<dbReference type="Proteomes" id="UP000003340">
    <property type="component" value="Unassembled WGS sequence"/>
</dbReference>
<comment type="caution">
    <text evidence="1">The sequence shown here is derived from an EMBL/GenBank/DDBJ whole genome shotgun (WGS) entry which is preliminary data.</text>
</comment>
<accession>C0EHE1</accession>
<dbReference type="AlphaFoldDB" id="C0EHE1"/>
<evidence type="ECO:0000313" key="2">
    <source>
        <dbReference type="Proteomes" id="UP000003340"/>
    </source>
</evidence>
<proteinExistence type="predicted"/>
<organism evidence="1 2">
    <name type="scientific">[Clostridium] methylpentosum DSM 5476</name>
    <dbReference type="NCBI Taxonomy" id="537013"/>
    <lineage>
        <taxon>Bacteria</taxon>
        <taxon>Bacillati</taxon>
        <taxon>Bacillota</taxon>
        <taxon>Clostridia</taxon>
        <taxon>Eubacteriales</taxon>
        <taxon>Oscillospiraceae</taxon>
        <taxon>Oscillospiraceae incertae sedis</taxon>
    </lineage>
</organism>